<keyword evidence="2" id="KW-1185">Reference proteome</keyword>
<accession>A0AAE3K776</accession>
<reference evidence="1" key="2">
    <citation type="submission" date="2022-02" db="EMBL/GenBank/DDBJ databases">
        <authorList>
            <person name="Elcheninov A.G."/>
            <person name="Sorokin D.Y."/>
            <person name="Kublanov I.V."/>
        </authorList>
    </citation>
    <scope>NUCLEOTIDE SEQUENCE</scope>
    <source>
        <strain evidence="1">AArc-St2</strain>
    </source>
</reference>
<dbReference type="AlphaFoldDB" id="A0AAE3K776"/>
<protein>
    <submittedName>
        <fullName evidence="1">Uncharacterized protein</fullName>
    </submittedName>
</protein>
<evidence type="ECO:0000313" key="2">
    <source>
        <dbReference type="Proteomes" id="UP001203207"/>
    </source>
</evidence>
<gene>
    <name evidence="1" type="ORF">AArcSt2_02190</name>
</gene>
<proteinExistence type="predicted"/>
<name>A0AAE3K776_9EURY</name>
<evidence type="ECO:0000313" key="1">
    <source>
        <dbReference type="EMBL" id="MCL9815741.1"/>
    </source>
</evidence>
<organism evidence="1 2">
    <name type="scientific">Natronocalculus amylovorans</name>
    <dbReference type="NCBI Taxonomy" id="2917812"/>
    <lineage>
        <taxon>Archaea</taxon>
        <taxon>Methanobacteriati</taxon>
        <taxon>Methanobacteriota</taxon>
        <taxon>Stenosarchaea group</taxon>
        <taxon>Halobacteria</taxon>
        <taxon>Halobacteriales</taxon>
        <taxon>Haloferacaceae</taxon>
        <taxon>Natronocalculus</taxon>
    </lineage>
</organism>
<sequence length="160" mass="18140">MVLASALHTIFALHSRLDTTIRRIIFADVINRREWYLSVANECKAVITTWEQSAAQPYEYTDCRYVRGQCFEFVRQLERKLNQHPETVDTDIAQTAKQLQWDVIQRASVGRLHQAPQAAIEPIVLDAKALETRCRLRAAGLEDGHSTSASFGNNVVEADL</sequence>
<comment type="caution">
    <text evidence="1">The sequence shown here is derived from an EMBL/GenBank/DDBJ whole genome shotgun (WGS) entry which is preliminary data.</text>
</comment>
<dbReference type="Proteomes" id="UP001203207">
    <property type="component" value="Unassembled WGS sequence"/>
</dbReference>
<dbReference type="EMBL" id="JAKRVX010000001">
    <property type="protein sequence ID" value="MCL9815741.1"/>
    <property type="molecule type" value="Genomic_DNA"/>
</dbReference>
<dbReference type="RefSeq" id="WP_250582625.1">
    <property type="nucleotide sequence ID" value="NZ_JAKRVX010000001.1"/>
</dbReference>
<reference evidence="1" key="1">
    <citation type="journal article" date="2022" name="Syst. Appl. Microbiol.">
        <title>Natronocalculus amylovorans gen. nov., sp. nov., and Natranaeroarchaeum aerophilus sp. nov., dominant culturable amylolytic natronoarchaea from hypersaline soda lakes in southwestern Siberia.</title>
        <authorList>
            <person name="Sorokin D.Y."/>
            <person name="Elcheninov A.G."/>
            <person name="Khizhniak T.V."/>
            <person name="Koenen M."/>
            <person name="Bale N.J."/>
            <person name="Damste J.S.S."/>
            <person name="Kublanov I.V."/>
        </authorList>
    </citation>
    <scope>NUCLEOTIDE SEQUENCE</scope>
    <source>
        <strain evidence="1">AArc-St2</strain>
    </source>
</reference>